<dbReference type="Proteomes" id="UP000800200">
    <property type="component" value="Unassembled WGS sequence"/>
</dbReference>
<reference evidence="1" key="1">
    <citation type="journal article" date="2020" name="Stud. Mycol.">
        <title>101 Dothideomycetes genomes: a test case for predicting lifestyles and emergence of pathogens.</title>
        <authorList>
            <person name="Haridas S."/>
            <person name="Albert R."/>
            <person name="Binder M."/>
            <person name="Bloem J."/>
            <person name="Labutti K."/>
            <person name="Salamov A."/>
            <person name="Andreopoulos B."/>
            <person name="Baker S."/>
            <person name="Barry K."/>
            <person name="Bills G."/>
            <person name="Bluhm B."/>
            <person name="Cannon C."/>
            <person name="Castanera R."/>
            <person name="Culley D."/>
            <person name="Daum C."/>
            <person name="Ezra D."/>
            <person name="Gonzalez J."/>
            <person name="Henrissat B."/>
            <person name="Kuo A."/>
            <person name="Liang C."/>
            <person name="Lipzen A."/>
            <person name="Lutzoni F."/>
            <person name="Magnuson J."/>
            <person name="Mondo S."/>
            <person name="Nolan M."/>
            <person name="Ohm R."/>
            <person name="Pangilinan J."/>
            <person name="Park H.-J."/>
            <person name="Ramirez L."/>
            <person name="Alfaro M."/>
            <person name="Sun H."/>
            <person name="Tritt A."/>
            <person name="Yoshinaga Y."/>
            <person name="Zwiers L.-H."/>
            <person name="Turgeon B."/>
            <person name="Goodwin S."/>
            <person name="Spatafora J."/>
            <person name="Crous P."/>
            <person name="Grigoriev I."/>
        </authorList>
    </citation>
    <scope>NUCLEOTIDE SEQUENCE</scope>
    <source>
        <strain evidence="1">CBS 207.26</strain>
    </source>
</reference>
<evidence type="ECO:0000313" key="2">
    <source>
        <dbReference type="Proteomes" id="UP000800200"/>
    </source>
</evidence>
<organism evidence="1 2">
    <name type="scientific">Zopfia rhizophila CBS 207.26</name>
    <dbReference type="NCBI Taxonomy" id="1314779"/>
    <lineage>
        <taxon>Eukaryota</taxon>
        <taxon>Fungi</taxon>
        <taxon>Dikarya</taxon>
        <taxon>Ascomycota</taxon>
        <taxon>Pezizomycotina</taxon>
        <taxon>Dothideomycetes</taxon>
        <taxon>Dothideomycetes incertae sedis</taxon>
        <taxon>Zopfiaceae</taxon>
        <taxon>Zopfia</taxon>
    </lineage>
</organism>
<keyword evidence="2" id="KW-1185">Reference proteome</keyword>
<dbReference type="AlphaFoldDB" id="A0A6A6DE03"/>
<proteinExistence type="predicted"/>
<dbReference type="EMBL" id="ML994709">
    <property type="protein sequence ID" value="KAF2176449.1"/>
    <property type="molecule type" value="Genomic_DNA"/>
</dbReference>
<accession>A0A6A6DE03</accession>
<name>A0A6A6DE03_9PEZI</name>
<sequence>MLRGLSRQLSKWRFIQIPHIPFTPFRNLTIHQLRTILHNLSNNPHQPLNTKRIPIIHITLHKPMDTYSNLTHLIHLQLLLQIPRRKFLSSWCGPEELLEYHDQVAGDLDRELDVVRRVEEAQDVESGGEVSENDVRLAGFTEHLLDVVFSEEDGLPRQVPDCHTVGECAFEEVA</sequence>
<evidence type="ECO:0000313" key="1">
    <source>
        <dbReference type="EMBL" id="KAF2176449.1"/>
    </source>
</evidence>
<gene>
    <name evidence="1" type="ORF">K469DRAFT_28256</name>
</gene>
<protein>
    <submittedName>
        <fullName evidence="1">Uncharacterized protein</fullName>
    </submittedName>
</protein>